<evidence type="ECO:0000256" key="11">
    <source>
        <dbReference type="ARBA" id="ARBA00022840"/>
    </source>
</evidence>
<keyword evidence="11 15" id="KW-0067">ATP-binding</keyword>
<comment type="function">
    <text evidence="1">Catalyzes the phosphorylation of riboflavin to FMN followed by the adenylation of FMN to FAD.</text>
</comment>
<comment type="catalytic activity">
    <reaction evidence="14 15">
        <text>FMN + ATP + H(+) = FAD + diphosphate</text>
        <dbReference type="Rhea" id="RHEA:17237"/>
        <dbReference type="ChEBI" id="CHEBI:15378"/>
        <dbReference type="ChEBI" id="CHEBI:30616"/>
        <dbReference type="ChEBI" id="CHEBI:33019"/>
        <dbReference type="ChEBI" id="CHEBI:57692"/>
        <dbReference type="ChEBI" id="CHEBI:58210"/>
        <dbReference type="EC" id="2.7.7.2"/>
    </reaction>
</comment>
<dbReference type="GO" id="GO:0008531">
    <property type="term" value="F:riboflavin kinase activity"/>
    <property type="evidence" value="ECO:0007669"/>
    <property type="project" value="UniProtKB-UniRule"/>
</dbReference>
<dbReference type="NCBIfam" id="NF004162">
    <property type="entry name" value="PRK05627.1-5"/>
    <property type="match status" value="1"/>
</dbReference>
<evidence type="ECO:0000256" key="15">
    <source>
        <dbReference type="PIRNR" id="PIRNR004491"/>
    </source>
</evidence>
<comment type="pathway">
    <text evidence="2 15">Cofactor biosynthesis; FAD biosynthesis; FAD from FMN: step 1/1.</text>
</comment>
<feature type="domain" description="Riboflavin kinase" evidence="16">
    <location>
        <begin position="183"/>
        <end position="311"/>
    </location>
</feature>
<dbReference type="KEGG" id="fls:GLV81_07160"/>
<dbReference type="GO" id="GO:0005524">
    <property type="term" value="F:ATP binding"/>
    <property type="evidence" value="ECO:0007669"/>
    <property type="project" value="UniProtKB-UniRule"/>
</dbReference>
<dbReference type="NCBIfam" id="TIGR00083">
    <property type="entry name" value="ribF"/>
    <property type="match status" value="1"/>
</dbReference>
<dbReference type="Pfam" id="PF01687">
    <property type="entry name" value="Flavokinase"/>
    <property type="match status" value="1"/>
</dbReference>
<evidence type="ECO:0000313" key="17">
    <source>
        <dbReference type="EMBL" id="QGW27908.1"/>
    </source>
</evidence>
<dbReference type="InterPro" id="IPR002606">
    <property type="entry name" value="Riboflavin_kinase_bac"/>
</dbReference>
<evidence type="ECO:0000256" key="8">
    <source>
        <dbReference type="ARBA" id="ARBA00022741"/>
    </source>
</evidence>
<keyword evidence="6 15" id="KW-0808">Transferase</keyword>
<dbReference type="PIRSF" id="PIRSF004491">
    <property type="entry name" value="FAD_Synth"/>
    <property type="match status" value="1"/>
</dbReference>
<evidence type="ECO:0000256" key="14">
    <source>
        <dbReference type="ARBA" id="ARBA00049494"/>
    </source>
</evidence>
<dbReference type="RefSeq" id="WP_157478121.1">
    <property type="nucleotide sequence ID" value="NZ_CP046566.1"/>
</dbReference>
<dbReference type="InterPro" id="IPR014729">
    <property type="entry name" value="Rossmann-like_a/b/a_fold"/>
</dbReference>
<dbReference type="InterPro" id="IPR015864">
    <property type="entry name" value="FAD_synthase"/>
</dbReference>
<evidence type="ECO:0000256" key="12">
    <source>
        <dbReference type="ARBA" id="ARBA00023268"/>
    </source>
</evidence>
<dbReference type="SUPFAM" id="SSF52374">
    <property type="entry name" value="Nucleotidylyl transferase"/>
    <property type="match status" value="1"/>
</dbReference>
<keyword evidence="5 15" id="KW-0288">FMN</keyword>
<comment type="catalytic activity">
    <reaction evidence="13 15">
        <text>riboflavin + ATP = FMN + ADP + H(+)</text>
        <dbReference type="Rhea" id="RHEA:14357"/>
        <dbReference type="ChEBI" id="CHEBI:15378"/>
        <dbReference type="ChEBI" id="CHEBI:30616"/>
        <dbReference type="ChEBI" id="CHEBI:57986"/>
        <dbReference type="ChEBI" id="CHEBI:58210"/>
        <dbReference type="ChEBI" id="CHEBI:456216"/>
        <dbReference type="EC" id="2.7.1.26"/>
    </reaction>
</comment>
<dbReference type="PANTHER" id="PTHR22749">
    <property type="entry name" value="RIBOFLAVIN KINASE/FMN ADENYLYLTRANSFERASE"/>
    <property type="match status" value="1"/>
</dbReference>
<organism evidence="17 18">
    <name type="scientific">Phnomibacter ginsenosidimutans</name>
    <dbReference type="NCBI Taxonomy" id="2676868"/>
    <lineage>
        <taxon>Bacteria</taxon>
        <taxon>Pseudomonadati</taxon>
        <taxon>Bacteroidota</taxon>
        <taxon>Chitinophagia</taxon>
        <taxon>Chitinophagales</taxon>
        <taxon>Chitinophagaceae</taxon>
        <taxon>Phnomibacter</taxon>
    </lineage>
</organism>
<dbReference type="GO" id="GO:0009398">
    <property type="term" value="P:FMN biosynthetic process"/>
    <property type="evidence" value="ECO:0007669"/>
    <property type="project" value="UniProtKB-UniRule"/>
</dbReference>
<evidence type="ECO:0000256" key="9">
    <source>
        <dbReference type="ARBA" id="ARBA00022777"/>
    </source>
</evidence>
<evidence type="ECO:0000256" key="2">
    <source>
        <dbReference type="ARBA" id="ARBA00004726"/>
    </source>
</evidence>
<protein>
    <recommendedName>
        <fullName evidence="15">Riboflavin biosynthesis protein</fullName>
    </recommendedName>
    <domain>
        <recommendedName>
            <fullName evidence="15">Riboflavin kinase</fullName>
            <ecNumber evidence="15">2.7.1.26</ecNumber>
        </recommendedName>
        <alternativeName>
            <fullName evidence="15">Flavokinase</fullName>
        </alternativeName>
    </domain>
    <domain>
        <recommendedName>
            <fullName evidence="15">FMN adenylyltransferase</fullName>
            <ecNumber evidence="15">2.7.7.2</ecNumber>
        </recommendedName>
        <alternativeName>
            <fullName evidence="15">FAD pyrophosphorylase</fullName>
        </alternativeName>
        <alternativeName>
            <fullName evidence="15">FAD synthase</fullName>
        </alternativeName>
    </domain>
</protein>
<dbReference type="PANTHER" id="PTHR22749:SF6">
    <property type="entry name" value="RIBOFLAVIN KINASE"/>
    <property type="match status" value="1"/>
</dbReference>
<evidence type="ECO:0000256" key="13">
    <source>
        <dbReference type="ARBA" id="ARBA00047880"/>
    </source>
</evidence>
<keyword evidence="12" id="KW-0511">Multifunctional enzyme</keyword>
<dbReference type="FunFam" id="3.40.50.620:FF:000021">
    <property type="entry name" value="Riboflavin biosynthesis protein"/>
    <property type="match status" value="1"/>
</dbReference>
<evidence type="ECO:0000256" key="3">
    <source>
        <dbReference type="ARBA" id="ARBA00005201"/>
    </source>
</evidence>
<comment type="similarity">
    <text evidence="15">Belongs to the ribF family.</text>
</comment>
<dbReference type="GO" id="GO:0009231">
    <property type="term" value="P:riboflavin biosynthetic process"/>
    <property type="evidence" value="ECO:0007669"/>
    <property type="project" value="InterPro"/>
</dbReference>
<evidence type="ECO:0000256" key="4">
    <source>
        <dbReference type="ARBA" id="ARBA00022630"/>
    </source>
</evidence>
<dbReference type="InterPro" id="IPR023465">
    <property type="entry name" value="Riboflavin_kinase_dom_sf"/>
</dbReference>
<keyword evidence="7 15" id="KW-0548">Nucleotidyltransferase</keyword>
<gene>
    <name evidence="17" type="ORF">GLV81_07160</name>
</gene>
<dbReference type="FunFam" id="2.40.30.30:FF:000003">
    <property type="entry name" value="Riboflavin biosynthesis protein"/>
    <property type="match status" value="1"/>
</dbReference>
<keyword evidence="4 15" id="KW-0285">Flavoprotein</keyword>
<name>A0A6I6GJS4_9BACT</name>
<evidence type="ECO:0000256" key="1">
    <source>
        <dbReference type="ARBA" id="ARBA00002121"/>
    </source>
</evidence>
<dbReference type="SUPFAM" id="SSF82114">
    <property type="entry name" value="Riboflavin kinase-like"/>
    <property type="match status" value="1"/>
</dbReference>
<keyword evidence="18" id="KW-1185">Reference proteome</keyword>
<evidence type="ECO:0000256" key="5">
    <source>
        <dbReference type="ARBA" id="ARBA00022643"/>
    </source>
</evidence>
<dbReference type="EC" id="2.7.7.2" evidence="15"/>
<dbReference type="EC" id="2.7.1.26" evidence="15"/>
<evidence type="ECO:0000259" key="16">
    <source>
        <dbReference type="SMART" id="SM00904"/>
    </source>
</evidence>
<dbReference type="GO" id="GO:0003919">
    <property type="term" value="F:FMN adenylyltransferase activity"/>
    <property type="evidence" value="ECO:0007669"/>
    <property type="project" value="UniProtKB-UniRule"/>
</dbReference>
<dbReference type="AlphaFoldDB" id="A0A6I6GJS4"/>
<dbReference type="UniPathway" id="UPA00277">
    <property type="reaction ID" value="UER00407"/>
</dbReference>
<dbReference type="Gene3D" id="2.40.30.30">
    <property type="entry name" value="Riboflavin kinase-like"/>
    <property type="match status" value="1"/>
</dbReference>
<accession>A0A6I6GJS4</accession>
<dbReference type="SMART" id="SM00904">
    <property type="entry name" value="Flavokinase"/>
    <property type="match status" value="1"/>
</dbReference>
<dbReference type="GO" id="GO:0006747">
    <property type="term" value="P:FAD biosynthetic process"/>
    <property type="evidence" value="ECO:0007669"/>
    <property type="project" value="UniProtKB-UniRule"/>
</dbReference>
<dbReference type="Gene3D" id="3.40.50.620">
    <property type="entry name" value="HUPs"/>
    <property type="match status" value="1"/>
</dbReference>
<proteinExistence type="inferred from homology"/>
<dbReference type="Proteomes" id="UP000426027">
    <property type="component" value="Chromosome"/>
</dbReference>
<evidence type="ECO:0000256" key="10">
    <source>
        <dbReference type="ARBA" id="ARBA00022827"/>
    </source>
</evidence>
<dbReference type="CDD" id="cd02064">
    <property type="entry name" value="FAD_synthetase_N"/>
    <property type="match status" value="1"/>
</dbReference>
<sequence>MQVHKHIDRLPNFRNAVVTIGTFDGVHNGHRIITKQLTEKAAAIDGESVIITFNPHPRRIVGNQHSELRLINTIAEKIELLEKQGIDHLVIVPFTSEFAEQTALEYVEQFLVAHFHPRCIVIGYDHRFGKNREGNYQLLEALKSKHGYELMEIPAEVLNDNTISSTRIRTSVINSHIAAANSYLGYAYFFEGTVVEGNKLGRTIGYPTANIRMNDTEKLMPGNGVYAVRVKRMNQNGTWMKGMMNIGVRPTVDGTRQTVEVNIFDFDEDIYGETLRIEVICHLRGEQKFSGLDSLKAQLQKDKDASQLLLQAYES</sequence>
<comment type="pathway">
    <text evidence="3 15">Cofactor biosynthesis; FMN biosynthesis; FMN from riboflavin (ATP route): step 1/1.</text>
</comment>
<dbReference type="InterPro" id="IPR015865">
    <property type="entry name" value="Riboflavin_kinase_bac/euk"/>
</dbReference>
<evidence type="ECO:0000313" key="18">
    <source>
        <dbReference type="Proteomes" id="UP000426027"/>
    </source>
</evidence>
<evidence type="ECO:0000256" key="7">
    <source>
        <dbReference type="ARBA" id="ARBA00022695"/>
    </source>
</evidence>
<evidence type="ECO:0000256" key="6">
    <source>
        <dbReference type="ARBA" id="ARBA00022679"/>
    </source>
</evidence>
<keyword evidence="9 15" id="KW-0418">Kinase</keyword>
<dbReference type="Pfam" id="PF06574">
    <property type="entry name" value="FAD_syn"/>
    <property type="match status" value="1"/>
</dbReference>
<keyword evidence="8 15" id="KW-0547">Nucleotide-binding</keyword>
<reference evidence="17 18" key="1">
    <citation type="submission" date="2019-11" db="EMBL/GenBank/DDBJ databases">
        <authorList>
            <person name="Im W.T."/>
        </authorList>
    </citation>
    <scope>NUCLEOTIDE SEQUENCE [LARGE SCALE GENOMIC DNA]</scope>
    <source>
        <strain evidence="17 18">SB-02</strain>
    </source>
</reference>
<dbReference type="InterPro" id="IPR023468">
    <property type="entry name" value="Riboflavin_kinase"/>
</dbReference>
<dbReference type="NCBIfam" id="NF004160">
    <property type="entry name" value="PRK05627.1-3"/>
    <property type="match status" value="1"/>
</dbReference>
<dbReference type="UniPathway" id="UPA00276">
    <property type="reaction ID" value="UER00406"/>
</dbReference>
<keyword evidence="10 15" id="KW-0274">FAD</keyword>
<dbReference type="EMBL" id="CP046566">
    <property type="protein sequence ID" value="QGW27908.1"/>
    <property type="molecule type" value="Genomic_DNA"/>
</dbReference>